<dbReference type="Proteomes" id="UP000779809">
    <property type="component" value="Unassembled WGS sequence"/>
</dbReference>
<reference evidence="2" key="1">
    <citation type="submission" date="2020-07" db="EMBL/GenBank/DDBJ databases">
        <title>Huge and variable diversity of episymbiotic CPR bacteria and DPANN archaea in groundwater ecosystems.</title>
        <authorList>
            <person name="He C.Y."/>
            <person name="Keren R."/>
            <person name="Whittaker M."/>
            <person name="Farag I.F."/>
            <person name="Doudna J."/>
            <person name="Cate J.H.D."/>
            <person name="Banfield J.F."/>
        </authorList>
    </citation>
    <scope>NUCLEOTIDE SEQUENCE</scope>
    <source>
        <strain evidence="2">NC_groundwater_580_Pr5_B-0.1um_64_19</strain>
    </source>
</reference>
<feature type="region of interest" description="Disordered" evidence="1">
    <location>
        <begin position="41"/>
        <end position="64"/>
    </location>
</feature>
<protein>
    <submittedName>
        <fullName evidence="2">Uncharacterized protein</fullName>
    </submittedName>
</protein>
<proteinExistence type="predicted"/>
<comment type="caution">
    <text evidence="2">The sequence shown here is derived from an EMBL/GenBank/DDBJ whole genome shotgun (WGS) entry which is preliminary data.</text>
</comment>
<gene>
    <name evidence="2" type="ORF">HYX28_00360</name>
</gene>
<sequence>MKTGAENKKVLVVTIILAALALVMVVRMFLALNAAPAVASANPAQTAQSARRIPKGAQPKLTTANSLDPTLKLDVLKATEATEYKGSGRNIFAAYTPPVHIDKPVTPVVTELTMQCPGSPRCPPPPIPLKFYGFASKPGEAKRVFLSSSTGDVFIAAEGEVVNRRYRVLHIGVNSVEIEDVLQNNRQTIPLTQG</sequence>
<evidence type="ECO:0000313" key="2">
    <source>
        <dbReference type="EMBL" id="MBI2677214.1"/>
    </source>
</evidence>
<evidence type="ECO:0000256" key="1">
    <source>
        <dbReference type="SAM" id="MobiDB-lite"/>
    </source>
</evidence>
<accession>A0A932A805</accession>
<name>A0A932A805_9BACT</name>
<organism evidence="2 3">
    <name type="scientific">Candidatus Korobacter versatilis</name>
    <dbReference type="NCBI Taxonomy" id="658062"/>
    <lineage>
        <taxon>Bacteria</taxon>
        <taxon>Pseudomonadati</taxon>
        <taxon>Acidobacteriota</taxon>
        <taxon>Terriglobia</taxon>
        <taxon>Terriglobales</taxon>
        <taxon>Candidatus Korobacteraceae</taxon>
        <taxon>Candidatus Korobacter</taxon>
    </lineage>
</organism>
<evidence type="ECO:0000313" key="3">
    <source>
        <dbReference type="Proteomes" id="UP000779809"/>
    </source>
</evidence>
<dbReference type="EMBL" id="JACPNR010000002">
    <property type="protein sequence ID" value="MBI2677214.1"/>
    <property type="molecule type" value="Genomic_DNA"/>
</dbReference>
<dbReference type="AlphaFoldDB" id="A0A932A805"/>